<dbReference type="InterPro" id="IPR038050">
    <property type="entry name" value="Neuro_actylchol_rec"/>
</dbReference>
<dbReference type="Proteomes" id="UP000694888">
    <property type="component" value="Unplaced"/>
</dbReference>
<evidence type="ECO:0000256" key="4">
    <source>
        <dbReference type="ARBA" id="ARBA00023136"/>
    </source>
</evidence>
<dbReference type="SUPFAM" id="SSF63712">
    <property type="entry name" value="Nicotinic receptor ligand binding domain-like"/>
    <property type="match status" value="1"/>
</dbReference>
<dbReference type="RefSeq" id="XP_035825450.1">
    <property type="nucleotide sequence ID" value="XM_035969557.1"/>
</dbReference>
<evidence type="ECO:0000259" key="6">
    <source>
        <dbReference type="Pfam" id="PF02931"/>
    </source>
</evidence>
<feature type="transmembrane region" description="Helical" evidence="5">
    <location>
        <begin position="216"/>
        <end position="235"/>
    </location>
</feature>
<proteinExistence type="predicted"/>
<comment type="subcellular location">
    <subcellularLocation>
        <location evidence="1">Membrane</location>
        <topology evidence="1">Multi-pass membrane protein</topology>
    </subcellularLocation>
</comment>
<evidence type="ECO:0000256" key="3">
    <source>
        <dbReference type="ARBA" id="ARBA00022989"/>
    </source>
</evidence>
<dbReference type="InterPro" id="IPR006202">
    <property type="entry name" value="Neur_chan_lig-bd"/>
</dbReference>
<dbReference type="CDD" id="cd19051">
    <property type="entry name" value="LGIC_TM_cation"/>
    <property type="match status" value="1"/>
</dbReference>
<keyword evidence="2 5" id="KW-0812">Transmembrane</keyword>
<dbReference type="PANTHER" id="PTHR18945">
    <property type="entry name" value="NEUROTRANSMITTER GATED ION CHANNEL"/>
    <property type="match status" value="1"/>
</dbReference>
<evidence type="ECO:0000256" key="5">
    <source>
        <dbReference type="SAM" id="Phobius"/>
    </source>
</evidence>
<feature type="domain" description="Neurotransmitter-gated ion-channel transmembrane" evidence="7">
    <location>
        <begin position="192"/>
        <end position="248"/>
    </location>
</feature>
<keyword evidence="8" id="KW-1185">Reference proteome</keyword>
<accession>A0ABM1VSQ8</accession>
<dbReference type="InterPro" id="IPR036734">
    <property type="entry name" value="Neur_chan_lig-bd_sf"/>
</dbReference>
<evidence type="ECO:0000313" key="8">
    <source>
        <dbReference type="Proteomes" id="UP000694888"/>
    </source>
</evidence>
<dbReference type="InterPro" id="IPR006201">
    <property type="entry name" value="Neur_channel"/>
</dbReference>
<dbReference type="SUPFAM" id="SSF90112">
    <property type="entry name" value="Neurotransmitter-gated ion-channel transmembrane pore"/>
    <property type="match status" value="1"/>
</dbReference>
<sequence>MLKEQTTREHPPTTLGGRIKGHSIDHLGAIDEDSIPMRVTYTGTVKWHPPGVLVVSCDMDTTYFPFDRQICSIELTSFGYTVLEVNPLSSRGMLTDYFQKSGDWSLGQLSTTTSTYEDNGLDYGKNKNQQAVILVTHEGMRLTHGRRPILKYSFKSFSSNENTNPVHLVSAFQITYEVVMVRRSDFYWLNVVFPVIVNGILTIFLFLLPAESGERIGYSLTVLLAFVVLMTLLAADMPTSAKHTSLLGETHAFIVRQSHLQ</sequence>
<feature type="transmembrane region" description="Helical" evidence="5">
    <location>
        <begin position="186"/>
        <end position="210"/>
    </location>
</feature>
<keyword evidence="9" id="KW-0675">Receptor</keyword>
<dbReference type="Pfam" id="PF02932">
    <property type="entry name" value="Neur_chan_memb"/>
    <property type="match status" value="1"/>
</dbReference>
<dbReference type="Pfam" id="PF02931">
    <property type="entry name" value="Neur_chan_LBD"/>
    <property type="match status" value="1"/>
</dbReference>
<dbReference type="GeneID" id="101857330"/>
<dbReference type="InterPro" id="IPR036719">
    <property type="entry name" value="Neuro-gated_channel_TM_sf"/>
</dbReference>
<keyword evidence="4 5" id="KW-0472">Membrane</keyword>
<feature type="domain" description="Neurotransmitter-gated ion-channel ligand-binding" evidence="6">
    <location>
        <begin position="30"/>
        <end position="115"/>
    </location>
</feature>
<reference evidence="9" key="1">
    <citation type="submission" date="2025-08" db="UniProtKB">
        <authorList>
            <consortium name="RefSeq"/>
        </authorList>
    </citation>
    <scope>IDENTIFICATION</scope>
</reference>
<evidence type="ECO:0000256" key="2">
    <source>
        <dbReference type="ARBA" id="ARBA00022692"/>
    </source>
</evidence>
<dbReference type="CDD" id="cd18989">
    <property type="entry name" value="LGIC_ECD_cation"/>
    <property type="match status" value="1"/>
</dbReference>
<evidence type="ECO:0000259" key="7">
    <source>
        <dbReference type="Pfam" id="PF02932"/>
    </source>
</evidence>
<evidence type="ECO:0000256" key="1">
    <source>
        <dbReference type="ARBA" id="ARBA00004141"/>
    </source>
</evidence>
<evidence type="ECO:0000313" key="9">
    <source>
        <dbReference type="RefSeq" id="XP_035825450.1"/>
    </source>
</evidence>
<protein>
    <submittedName>
        <fullName evidence="9">Acetylcholine receptor subunit alpha-1-B</fullName>
    </submittedName>
</protein>
<dbReference type="Gene3D" id="2.70.170.10">
    <property type="entry name" value="Neurotransmitter-gated ion-channel ligand-binding domain"/>
    <property type="match status" value="1"/>
</dbReference>
<name>A0ABM1VSQ8_APLCA</name>
<organism evidence="8 9">
    <name type="scientific">Aplysia californica</name>
    <name type="common">California sea hare</name>
    <dbReference type="NCBI Taxonomy" id="6500"/>
    <lineage>
        <taxon>Eukaryota</taxon>
        <taxon>Metazoa</taxon>
        <taxon>Spiralia</taxon>
        <taxon>Lophotrochozoa</taxon>
        <taxon>Mollusca</taxon>
        <taxon>Gastropoda</taxon>
        <taxon>Heterobranchia</taxon>
        <taxon>Euthyneura</taxon>
        <taxon>Tectipleura</taxon>
        <taxon>Aplysiida</taxon>
        <taxon>Aplysioidea</taxon>
        <taxon>Aplysiidae</taxon>
        <taxon>Aplysia</taxon>
    </lineage>
</organism>
<keyword evidence="3 5" id="KW-1133">Transmembrane helix</keyword>
<dbReference type="InterPro" id="IPR006029">
    <property type="entry name" value="Neurotrans-gated_channel_TM"/>
</dbReference>
<gene>
    <name evidence="9" type="primary">LOC101857330</name>
</gene>
<dbReference type="Gene3D" id="1.20.58.390">
    <property type="entry name" value="Neurotransmitter-gated ion-channel transmembrane domain"/>
    <property type="match status" value="1"/>
</dbReference>